<dbReference type="EMBL" id="BMVN01000113">
    <property type="protein sequence ID" value="GHA76566.1"/>
    <property type="molecule type" value="Genomic_DNA"/>
</dbReference>
<evidence type="ECO:0000313" key="3">
    <source>
        <dbReference type="Proteomes" id="UP000653644"/>
    </source>
</evidence>
<evidence type="ECO:0000313" key="2">
    <source>
        <dbReference type="EMBL" id="GHA76566.1"/>
    </source>
</evidence>
<dbReference type="Proteomes" id="UP000653644">
    <property type="component" value="Unassembled WGS sequence"/>
</dbReference>
<keyword evidence="3" id="KW-1185">Reference proteome</keyword>
<evidence type="ECO:0000256" key="1">
    <source>
        <dbReference type="SAM" id="MobiDB-lite"/>
    </source>
</evidence>
<sequence length="59" mass="6106">MFGSISVVIKGVGDLTGGQEGTAVQTGHGPGGLPKWPFAPRAPQTRIFRAREARCGAGR</sequence>
<proteinExistence type="predicted"/>
<accession>A0ABQ3DCK6</accession>
<feature type="region of interest" description="Disordered" evidence="1">
    <location>
        <begin position="16"/>
        <end position="40"/>
    </location>
</feature>
<protein>
    <submittedName>
        <fullName evidence="2">Uncharacterized protein</fullName>
    </submittedName>
</protein>
<name>A0ABQ3DCK6_9ACTN</name>
<organism evidence="2 3">
    <name type="scientific">Streptomyces canarius</name>
    <dbReference type="NCBI Taxonomy" id="285453"/>
    <lineage>
        <taxon>Bacteria</taxon>
        <taxon>Bacillati</taxon>
        <taxon>Actinomycetota</taxon>
        <taxon>Actinomycetes</taxon>
        <taxon>Kitasatosporales</taxon>
        <taxon>Streptomycetaceae</taxon>
        <taxon>Streptomyces</taxon>
    </lineage>
</organism>
<reference evidence="3" key="1">
    <citation type="journal article" date="2019" name="Int. J. Syst. Evol. Microbiol.">
        <title>The Global Catalogue of Microorganisms (GCM) 10K type strain sequencing project: providing services to taxonomists for standard genome sequencing and annotation.</title>
        <authorList>
            <consortium name="The Broad Institute Genomics Platform"/>
            <consortium name="The Broad Institute Genome Sequencing Center for Infectious Disease"/>
            <person name="Wu L."/>
            <person name="Ma J."/>
        </authorList>
    </citation>
    <scope>NUCLEOTIDE SEQUENCE [LARGE SCALE GENOMIC DNA]</scope>
    <source>
        <strain evidence="3">JCM 4733</strain>
    </source>
</reference>
<gene>
    <name evidence="2" type="ORF">GCM10010345_93170</name>
</gene>
<comment type="caution">
    <text evidence="2">The sequence shown here is derived from an EMBL/GenBank/DDBJ whole genome shotgun (WGS) entry which is preliminary data.</text>
</comment>